<dbReference type="Pfam" id="PF00005">
    <property type="entry name" value="ABC_tran"/>
    <property type="match status" value="1"/>
</dbReference>
<comment type="catalytic activity">
    <reaction evidence="15">
        <text>glutathione(out) + ATP + H2O = glutathione(in) + ADP + phosphate + H(+)</text>
        <dbReference type="Rhea" id="RHEA:29791"/>
        <dbReference type="ChEBI" id="CHEBI:15377"/>
        <dbReference type="ChEBI" id="CHEBI:15378"/>
        <dbReference type="ChEBI" id="CHEBI:30616"/>
        <dbReference type="ChEBI" id="CHEBI:43474"/>
        <dbReference type="ChEBI" id="CHEBI:57925"/>
        <dbReference type="ChEBI" id="CHEBI:456216"/>
        <dbReference type="EC" id="7.4.2.10"/>
    </reaction>
</comment>
<dbReference type="InterPro" id="IPR003439">
    <property type="entry name" value="ABC_transporter-like_ATP-bd"/>
</dbReference>
<dbReference type="Gene3D" id="3.40.50.300">
    <property type="entry name" value="P-loop containing nucleotide triphosphate hydrolases"/>
    <property type="match status" value="1"/>
</dbReference>
<gene>
    <name evidence="17" type="ORF">GL286_17755</name>
</gene>
<dbReference type="OrthoDB" id="9802264at2"/>
<dbReference type="CDD" id="cd03257">
    <property type="entry name" value="ABC_NikE_OppD_transporters"/>
    <property type="match status" value="1"/>
</dbReference>
<dbReference type="SUPFAM" id="SSF52540">
    <property type="entry name" value="P-loop containing nucleoside triphosphate hydrolases"/>
    <property type="match status" value="1"/>
</dbReference>
<name>A0A6L6JBP1_9RHOB</name>
<evidence type="ECO:0000313" key="18">
    <source>
        <dbReference type="Proteomes" id="UP000478183"/>
    </source>
</evidence>
<evidence type="ECO:0000313" key="17">
    <source>
        <dbReference type="EMBL" id="MTH79562.1"/>
    </source>
</evidence>
<evidence type="ECO:0000256" key="6">
    <source>
        <dbReference type="ARBA" id="ARBA00022519"/>
    </source>
</evidence>
<keyword evidence="18" id="KW-1185">Reference proteome</keyword>
<dbReference type="EC" id="7.4.2.10" evidence="13"/>
<evidence type="ECO:0000256" key="8">
    <source>
        <dbReference type="ARBA" id="ARBA00022840"/>
    </source>
</evidence>
<reference evidence="17 18" key="1">
    <citation type="submission" date="2019-11" db="EMBL/GenBank/DDBJ databases">
        <authorList>
            <person name="Dong K."/>
        </authorList>
    </citation>
    <scope>NUCLEOTIDE SEQUENCE [LARGE SCALE GENOMIC DNA]</scope>
    <source>
        <strain evidence="17 18">NBRC 111993</strain>
    </source>
</reference>
<feature type="domain" description="ABC transporter" evidence="16">
    <location>
        <begin position="2"/>
        <end position="239"/>
    </location>
</feature>
<dbReference type="InterPro" id="IPR027417">
    <property type="entry name" value="P-loop_NTPase"/>
</dbReference>
<dbReference type="GO" id="GO:0016887">
    <property type="term" value="F:ATP hydrolysis activity"/>
    <property type="evidence" value="ECO:0007669"/>
    <property type="project" value="InterPro"/>
</dbReference>
<dbReference type="PANTHER" id="PTHR43776:SF15">
    <property type="entry name" value="GLUTATHIONE IMPORT ATP-BINDING PROTEIN GSIA"/>
    <property type="match status" value="1"/>
</dbReference>
<evidence type="ECO:0000256" key="4">
    <source>
        <dbReference type="ARBA" id="ARBA00022448"/>
    </source>
</evidence>
<evidence type="ECO:0000256" key="2">
    <source>
        <dbReference type="ARBA" id="ARBA00004533"/>
    </source>
</evidence>
<dbReference type="EMBL" id="WMIE01000017">
    <property type="protein sequence ID" value="MTH79562.1"/>
    <property type="molecule type" value="Genomic_DNA"/>
</dbReference>
<comment type="subcellular location">
    <subcellularLocation>
        <location evidence="2">Cell inner membrane</location>
    </subcellularLocation>
    <subcellularLocation>
        <location evidence="1">Membrane</location>
        <topology evidence="1">Peripheral membrane protein</topology>
    </subcellularLocation>
</comment>
<evidence type="ECO:0000256" key="13">
    <source>
        <dbReference type="ARBA" id="ARBA00039050"/>
    </source>
</evidence>
<keyword evidence="10" id="KW-0472">Membrane</keyword>
<comment type="similarity">
    <text evidence="12">Belongs to the ABC transporter superfamily. Glutathione importer (TC 3.A.1.5.11) family.</text>
</comment>
<evidence type="ECO:0000259" key="16">
    <source>
        <dbReference type="PROSITE" id="PS50893"/>
    </source>
</evidence>
<dbReference type="SMART" id="SM00382">
    <property type="entry name" value="AAA"/>
    <property type="match status" value="1"/>
</dbReference>
<keyword evidence="5" id="KW-1003">Cell membrane</keyword>
<comment type="caution">
    <text evidence="17">The sequence shown here is derived from an EMBL/GenBank/DDBJ whole genome shotgun (WGS) entry which is preliminary data.</text>
</comment>
<comment type="function">
    <text evidence="11">Part of the ABC transporter complex GsiABCD involved in glutathione import. Responsible for energy coupling to the transport system.</text>
</comment>
<keyword evidence="8 17" id="KW-0067">ATP-binding</keyword>
<evidence type="ECO:0000256" key="5">
    <source>
        <dbReference type="ARBA" id="ARBA00022475"/>
    </source>
</evidence>
<sequence length="249" mass="27006">MIELQDINVRYHSGKSENHVVRGVNLSVARGECVGIVGESGCGKSTLLRSLVGLEGHWTGSISINGEALGPIRTKDQLRCAQMVFQDPFASLHPRHRIRRALSEPARCMGLPVDDARIAAALEEVGLPASFADRFPHQLSGGQRQRVAIARALIVEPPVLLLDEPTSALDVSVQAEILNLLSDRRDERGLTFVLVSHDLSVVAHMCDRIFVMQNGGFVDELSPADIGAGEARDAYARQLLAASFLEELA</sequence>
<evidence type="ECO:0000256" key="12">
    <source>
        <dbReference type="ARBA" id="ARBA00038416"/>
    </source>
</evidence>
<organism evidence="17 18">
    <name type="scientific">Paracoccus aestuariivivens</name>
    <dbReference type="NCBI Taxonomy" id="1820333"/>
    <lineage>
        <taxon>Bacteria</taxon>
        <taxon>Pseudomonadati</taxon>
        <taxon>Pseudomonadota</taxon>
        <taxon>Alphaproteobacteria</taxon>
        <taxon>Rhodobacterales</taxon>
        <taxon>Paracoccaceae</taxon>
        <taxon>Paracoccus</taxon>
    </lineage>
</organism>
<dbReference type="GO" id="GO:0005886">
    <property type="term" value="C:plasma membrane"/>
    <property type="evidence" value="ECO:0007669"/>
    <property type="project" value="UniProtKB-SubCell"/>
</dbReference>
<dbReference type="Proteomes" id="UP000478183">
    <property type="component" value="Unassembled WGS sequence"/>
</dbReference>
<keyword evidence="4" id="KW-0813">Transport</keyword>
<dbReference type="PANTHER" id="PTHR43776">
    <property type="entry name" value="TRANSPORT ATP-BINDING PROTEIN"/>
    <property type="match status" value="1"/>
</dbReference>
<evidence type="ECO:0000256" key="1">
    <source>
        <dbReference type="ARBA" id="ARBA00004170"/>
    </source>
</evidence>
<proteinExistence type="inferred from homology"/>
<accession>A0A6L6JBP1</accession>
<keyword evidence="9" id="KW-1278">Translocase</keyword>
<keyword evidence="7" id="KW-0547">Nucleotide-binding</keyword>
<dbReference type="AlphaFoldDB" id="A0A6L6JBP1"/>
<evidence type="ECO:0000256" key="7">
    <source>
        <dbReference type="ARBA" id="ARBA00022741"/>
    </source>
</evidence>
<dbReference type="GO" id="GO:0005524">
    <property type="term" value="F:ATP binding"/>
    <property type="evidence" value="ECO:0007669"/>
    <property type="project" value="UniProtKB-KW"/>
</dbReference>
<evidence type="ECO:0000256" key="10">
    <source>
        <dbReference type="ARBA" id="ARBA00023136"/>
    </source>
</evidence>
<dbReference type="GO" id="GO:0055085">
    <property type="term" value="P:transmembrane transport"/>
    <property type="evidence" value="ECO:0007669"/>
    <property type="project" value="UniProtKB-ARBA"/>
</dbReference>
<evidence type="ECO:0000256" key="15">
    <source>
        <dbReference type="ARBA" id="ARBA00047640"/>
    </source>
</evidence>
<dbReference type="PROSITE" id="PS00211">
    <property type="entry name" value="ABC_TRANSPORTER_1"/>
    <property type="match status" value="1"/>
</dbReference>
<keyword evidence="6" id="KW-0997">Cell inner membrane</keyword>
<evidence type="ECO:0000256" key="3">
    <source>
        <dbReference type="ARBA" id="ARBA00011469"/>
    </source>
</evidence>
<dbReference type="InterPro" id="IPR003593">
    <property type="entry name" value="AAA+_ATPase"/>
</dbReference>
<dbReference type="InterPro" id="IPR050319">
    <property type="entry name" value="ABC_transp_ATP-bind"/>
</dbReference>
<evidence type="ECO:0000256" key="14">
    <source>
        <dbReference type="ARBA" id="ARBA00041187"/>
    </source>
</evidence>
<protein>
    <recommendedName>
        <fullName evidence="14">Glutathione import ATP-binding protein GsiA</fullName>
        <ecNumber evidence="13">7.4.2.10</ecNumber>
    </recommendedName>
</protein>
<dbReference type="PROSITE" id="PS50893">
    <property type="entry name" value="ABC_TRANSPORTER_2"/>
    <property type="match status" value="1"/>
</dbReference>
<evidence type="ECO:0000256" key="9">
    <source>
        <dbReference type="ARBA" id="ARBA00022967"/>
    </source>
</evidence>
<comment type="subunit">
    <text evidence="3">The complex is composed of two ATP-binding proteins (GsiA), two transmembrane proteins (GsiC and GsiD) and a solute-binding protein (GsiB).</text>
</comment>
<evidence type="ECO:0000256" key="11">
    <source>
        <dbReference type="ARBA" id="ARBA00037530"/>
    </source>
</evidence>
<dbReference type="InterPro" id="IPR017871">
    <property type="entry name" value="ABC_transporter-like_CS"/>
</dbReference>